<comment type="cofactor">
    <cofactor evidence="1">
        <name>FAD</name>
        <dbReference type="ChEBI" id="CHEBI:57692"/>
    </cofactor>
</comment>
<dbReference type="PANTHER" id="PTHR42973">
    <property type="entry name" value="BINDING OXIDOREDUCTASE, PUTATIVE (AFU_ORTHOLOGUE AFUA_1G17690)-RELATED"/>
    <property type="match status" value="1"/>
</dbReference>
<dbReference type="AlphaFoldDB" id="A0A7C8UAQ4"/>
<dbReference type="PROSITE" id="PS51387">
    <property type="entry name" value="FAD_PCMH"/>
    <property type="match status" value="1"/>
</dbReference>
<evidence type="ECO:0000313" key="8">
    <source>
        <dbReference type="Proteomes" id="UP000479691"/>
    </source>
</evidence>
<dbReference type="GO" id="GO:0071949">
    <property type="term" value="F:FAD binding"/>
    <property type="evidence" value="ECO:0007669"/>
    <property type="project" value="InterPro"/>
</dbReference>
<keyword evidence="5" id="KW-0560">Oxidoreductase</keyword>
<dbReference type="Proteomes" id="UP000479691">
    <property type="component" value="Unassembled WGS sequence"/>
</dbReference>
<proteinExistence type="inferred from homology"/>
<comment type="similarity">
    <text evidence="2">Belongs to the oxygen-dependent FAD-linked oxidoreductase family.</text>
</comment>
<evidence type="ECO:0000256" key="4">
    <source>
        <dbReference type="ARBA" id="ARBA00022827"/>
    </source>
</evidence>
<dbReference type="Gene3D" id="3.40.462.20">
    <property type="match status" value="1"/>
</dbReference>
<dbReference type="InterPro" id="IPR016166">
    <property type="entry name" value="FAD-bd_PCMH"/>
</dbReference>
<sequence length="464" mass="52015">MERFQEYSNEIIPRLSPGAKVVGKEGTVERYDQSTAPDPIITVFPHSEEDVVEVVRYCREKGLKCFAQTGGHSWRVKNHKTIDVVICMRGLNKVFVDEPNQTVTFGGGIIVGELINAVAGKGFDVTTGLANTVGVVGAAIYGGLGRYVGRYSHGADNLVAVNLVDSDGTIHRNVNGTTNPELWWAIRGAGAAFGIITKATMKIYPQTNDGLWWTCTLIFSNPSRETIEKVFKVINSTHYGDSMFVIFSFSFVPPMGYPSLVVALSFYGQESRAEEAWERVLDPSLRPDFKQTAILPAERLNDCYDVACVTGYRRPGLAMGIERLEITAFFEIWDLWLEFGQSEDAKNSAVIMERFSKEKTLETSDEETAFSRFHRGIVYNARNVAPTYKDAKLDQKANEFTRKVRDLLIQKCSDPGKIRAYPTGSGQNEPLENIFNGKERVEKLLSIKKKWDPENYWGAFFDTE</sequence>
<comment type="caution">
    <text evidence="7">The sequence shown here is derived from an EMBL/GenBank/DDBJ whole genome shotgun (WGS) entry which is preliminary data.</text>
</comment>
<dbReference type="InterPro" id="IPR006094">
    <property type="entry name" value="Oxid_FAD_bind_N"/>
</dbReference>
<evidence type="ECO:0000256" key="5">
    <source>
        <dbReference type="ARBA" id="ARBA00023002"/>
    </source>
</evidence>
<dbReference type="InterPro" id="IPR016169">
    <property type="entry name" value="FAD-bd_PCMH_sub2"/>
</dbReference>
<dbReference type="Pfam" id="PF01565">
    <property type="entry name" value="FAD_binding_4"/>
    <property type="match status" value="1"/>
</dbReference>
<protein>
    <recommendedName>
        <fullName evidence="6">FAD-binding PCMH-type domain-containing protein</fullName>
    </recommendedName>
</protein>
<accession>A0A7C8UAQ4</accession>
<evidence type="ECO:0000259" key="6">
    <source>
        <dbReference type="PROSITE" id="PS51387"/>
    </source>
</evidence>
<dbReference type="InterPro" id="IPR036318">
    <property type="entry name" value="FAD-bd_PCMH-like_sf"/>
</dbReference>
<keyword evidence="4" id="KW-0274">FAD</keyword>
<dbReference type="EMBL" id="JAABOE010000023">
    <property type="protein sequence ID" value="KAF3184714.1"/>
    <property type="molecule type" value="Genomic_DNA"/>
</dbReference>
<dbReference type="Gene3D" id="3.30.465.10">
    <property type="match status" value="1"/>
</dbReference>
<evidence type="ECO:0000256" key="3">
    <source>
        <dbReference type="ARBA" id="ARBA00022630"/>
    </source>
</evidence>
<feature type="domain" description="FAD-binding PCMH-type" evidence="6">
    <location>
        <begin position="35"/>
        <end position="206"/>
    </location>
</feature>
<dbReference type="PANTHER" id="PTHR42973:SF39">
    <property type="entry name" value="FAD-BINDING PCMH-TYPE DOMAIN-CONTAINING PROTEIN"/>
    <property type="match status" value="1"/>
</dbReference>
<dbReference type="InterPro" id="IPR050416">
    <property type="entry name" value="FAD-linked_Oxidoreductase"/>
</dbReference>
<evidence type="ECO:0000256" key="2">
    <source>
        <dbReference type="ARBA" id="ARBA00005466"/>
    </source>
</evidence>
<gene>
    <name evidence="7" type="ORF">TWF788_004962</name>
</gene>
<dbReference type="SUPFAM" id="SSF56176">
    <property type="entry name" value="FAD-binding/transporter-associated domain-like"/>
    <property type="match status" value="1"/>
</dbReference>
<organism evidence="7 8">
    <name type="scientific">Orbilia oligospora</name>
    <name type="common">Nematode-trapping fungus</name>
    <name type="synonym">Arthrobotrys oligospora</name>
    <dbReference type="NCBI Taxonomy" id="2813651"/>
    <lineage>
        <taxon>Eukaryota</taxon>
        <taxon>Fungi</taxon>
        <taxon>Dikarya</taxon>
        <taxon>Ascomycota</taxon>
        <taxon>Pezizomycotina</taxon>
        <taxon>Orbiliomycetes</taxon>
        <taxon>Orbiliales</taxon>
        <taxon>Orbiliaceae</taxon>
        <taxon>Orbilia</taxon>
    </lineage>
</organism>
<evidence type="ECO:0000313" key="7">
    <source>
        <dbReference type="EMBL" id="KAF3184714.1"/>
    </source>
</evidence>
<dbReference type="GO" id="GO:0016491">
    <property type="term" value="F:oxidoreductase activity"/>
    <property type="evidence" value="ECO:0007669"/>
    <property type="project" value="UniProtKB-KW"/>
</dbReference>
<reference evidence="7 8" key="1">
    <citation type="submission" date="2019-06" db="EMBL/GenBank/DDBJ databases">
        <authorList>
            <person name="Palmer J.M."/>
        </authorList>
    </citation>
    <scope>NUCLEOTIDE SEQUENCE [LARGE SCALE GENOMIC DNA]</scope>
    <source>
        <strain evidence="7 8">TWF788</strain>
    </source>
</reference>
<evidence type="ECO:0000256" key="1">
    <source>
        <dbReference type="ARBA" id="ARBA00001974"/>
    </source>
</evidence>
<keyword evidence="3" id="KW-0285">Flavoprotein</keyword>
<name>A0A7C8UAQ4_ORBOL</name>